<evidence type="ECO:0000256" key="5">
    <source>
        <dbReference type="ARBA" id="ARBA00023274"/>
    </source>
</evidence>
<dbReference type="FunFam" id="2.40.50.100:FF:000042">
    <property type="entry name" value="50S ribosomal protein L27"/>
    <property type="match status" value="1"/>
</dbReference>
<dbReference type="GO" id="GO:0006412">
    <property type="term" value="P:translation"/>
    <property type="evidence" value="ECO:0007669"/>
    <property type="project" value="InterPro"/>
</dbReference>
<accession>A0A6A6T0C3</accession>
<dbReference type="GO" id="GO:0005762">
    <property type="term" value="C:mitochondrial large ribosomal subunit"/>
    <property type="evidence" value="ECO:0007669"/>
    <property type="project" value="TreeGrafter"/>
</dbReference>
<evidence type="ECO:0000256" key="4">
    <source>
        <dbReference type="ARBA" id="ARBA00023128"/>
    </source>
</evidence>
<dbReference type="OrthoDB" id="1867012at2759"/>
<gene>
    <name evidence="8" type="ORF">K491DRAFT_604496</name>
</gene>
<dbReference type="Proteomes" id="UP000799324">
    <property type="component" value="Unassembled WGS sequence"/>
</dbReference>
<evidence type="ECO:0000256" key="6">
    <source>
        <dbReference type="ARBA" id="ARBA00035267"/>
    </source>
</evidence>
<feature type="compositionally biased region" description="Basic residues" evidence="7">
    <location>
        <begin position="248"/>
        <end position="263"/>
    </location>
</feature>
<evidence type="ECO:0000256" key="7">
    <source>
        <dbReference type="SAM" id="MobiDB-lite"/>
    </source>
</evidence>
<evidence type="ECO:0000313" key="9">
    <source>
        <dbReference type="Proteomes" id="UP000799324"/>
    </source>
</evidence>
<protein>
    <recommendedName>
        <fullName evidence="6">Large ribosomal subunit protein bL27m</fullName>
    </recommendedName>
</protein>
<evidence type="ECO:0000256" key="3">
    <source>
        <dbReference type="ARBA" id="ARBA00022980"/>
    </source>
</evidence>
<evidence type="ECO:0000256" key="1">
    <source>
        <dbReference type="ARBA" id="ARBA00004173"/>
    </source>
</evidence>
<comment type="similarity">
    <text evidence="2">Belongs to the bacterial ribosomal protein bL27 family.</text>
</comment>
<dbReference type="PANTHER" id="PTHR15893">
    <property type="entry name" value="RIBOSOMAL PROTEIN L27"/>
    <property type="match status" value="1"/>
</dbReference>
<dbReference type="PRINTS" id="PR00063">
    <property type="entry name" value="RIBOSOMALL27"/>
</dbReference>
<dbReference type="InterPro" id="IPR001684">
    <property type="entry name" value="Ribosomal_bL27"/>
</dbReference>
<keyword evidence="4" id="KW-0496">Mitochondrion</keyword>
<name>A0A6A6T0C3_9PLEO</name>
<keyword evidence="9" id="KW-1185">Reference proteome</keyword>
<dbReference type="EMBL" id="MU004397">
    <property type="protein sequence ID" value="KAF2652621.1"/>
    <property type="molecule type" value="Genomic_DNA"/>
</dbReference>
<reference evidence="8" key="1">
    <citation type="journal article" date="2020" name="Stud. Mycol.">
        <title>101 Dothideomycetes genomes: a test case for predicting lifestyles and emergence of pathogens.</title>
        <authorList>
            <person name="Haridas S."/>
            <person name="Albert R."/>
            <person name="Binder M."/>
            <person name="Bloem J."/>
            <person name="Labutti K."/>
            <person name="Salamov A."/>
            <person name="Andreopoulos B."/>
            <person name="Baker S."/>
            <person name="Barry K."/>
            <person name="Bills G."/>
            <person name="Bluhm B."/>
            <person name="Cannon C."/>
            <person name="Castanera R."/>
            <person name="Culley D."/>
            <person name="Daum C."/>
            <person name="Ezra D."/>
            <person name="Gonzalez J."/>
            <person name="Henrissat B."/>
            <person name="Kuo A."/>
            <person name="Liang C."/>
            <person name="Lipzen A."/>
            <person name="Lutzoni F."/>
            <person name="Magnuson J."/>
            <person name="Mondo S."/>
            <person name="Nolan M."/>
            <person name="Ohm R."/>
            <person name="Pangilinan J."/>
            <person name="Park H.-J."/>
            <person name="Ramirez L."/>
            <person name="Alfaro M."/>
            <person name="Sun H."/>
            <person name="Tritt A."/>
            <person name="Yoshinaga Y."/>
            <person name="Zwiers L.-H."/>
            <person name="Turgeon B."/>
            <person name="Goodwin S."/>
            <person name="Spatafora J."/>
            <person name="Crous P."/>
            <person name="Grigoriev I."/>
        </authorList>
    </citation>
    <scope>NUCLEOTIDE SEQUENCE</scope>
    <source>
        <strain evidence="8">CBS 122681</strain>
    </source>
</reference>
<feature type="region of interest" description="Disordered" evidence="7">
    <location>
        <begin position="45"/>
        <end position="73"/>
    </location>
</feature>
<comment type="subcellular location">
    <subcellularLocation>
        <location evidence="1">Mitochondrion</location>
    </subcellularLocation>
</comment>
<sequence>MLLPRIWAPARIAASTSSVSIVPCSRVLDTLRVARGSAASPTLSFARHASHQSQGRANGAKQGPGKRLGAKKTGGQYVIPGNIIFKQRGTDWFAGENCKMGRDHCVYAVESGYVRYYRDPMKHPKRQYIGIVFDKSETLPYPPNAARRRKLNMLAVRRDPEPATLEGQVVVGDLQVGDGTGSVTSIRETIRDDHVLRGKKGYAFREANWSIGRAGERSDVQVKKFVPGDRWTAWQRSKARKDANAEKRKLRNAQKASKPKRKR</sequence>
<evidence type="ECO:0000256" key="2">
    <source>
        <dbReference type="ARBA" id="ARBA00010797"/>
    </source>
</evidence>
<proteinExistence type="inferred from homology"/>
<dbReference type="SUPFAM" id="SSF110324">
    <property type="entry name" value="Ribosomal L27 protein-like"/>
    <property type="match status" value="1"/>
</dbReference>
<organism evidence="8 9">
    <name type="scientific">Lophiostoma macrostomum CBS 122681</name>
    <dbReference type="NCBI Taxonomy" id="1314788"/>
    <lineage>
        <taxon>Eukaryota</taxon>
        <taxon>Fungi</taxon>
        <taxon>Dikarya</taxon>
        <taxon>Ascomycota</taxon>
        <taxon>Pezizomycotina</taxon>
        <taxon>Dothideomycetes</taxon>
        <taxon>Pleosporomycetidae</taxon>
        <taxon>Pleosporales</taxon>
        <taxon>Lophiostomataceae</taxon>
        <taxon>Lophiostoma</taxon>
    </lineage>
</organism>
<dbReference type="AlphaFoldDB" id="A0A6A6T0C3"/>
<evidence type="ECO:0000313" key="8">
    <source>
        <dbReference type="EMBL" id="KAF2652621.1"/>
    </source>
</evidence>
<dbReference type="Gene3D" id="2.40.50.100">
    <property type="match status" value="1"/>
</dbReference>
<dbReference type="PANTHER" id="PTHR15893:SF0">
    <property type="entry name" value="LARGE RIBOSOMAL SUBUNIT PROTEIN BL27M"/>
    <property type="match status" value="1"/>
</dbReference>
<keyword evidence="3" id="KW-0689">Ribosomal protein</keyword>
<keyword evidence="5" id="KW-0687">Ribonucleoprotein</keyword>
<feature type="region of interest" description="Disordered" evidence="7">
    <location>
        <begin position="233"/>
        <end position="263"/>
    </location>
</feature>
<dbReference type="GO" id="GO:0003735">
    <property type="term" value="F:structural constituent of ribosome"/>
    <property type="evidence" value="ECO:0007669"/>
    <property type="project" value="InterPro"/>
</dbReference>
<dbReference type="Pfam" id="PF01016">
    <property type="entry name" value="Ribosomal_L27"/>
    <property type="match status" value="1"/>
</dbReference>